<dbReference type="InterPro" id="IPR002048">
    <property type="entry name" value="EF_hand_dom"/>
</dbReference>
<feature type="signal peptide" evidence="1">
    <location>
        <begin position="1"/>
        <end position="19"/>
    </location>
</feature>
<evidence type="ECO:0000256" key="1">
    <source>
        <dbReference type="SAM" id="SignalP"/>
    </source>
</evidence>
<dbReference type="Pfam" id="PF13202">
    <property type="entry name" value="EF-hand_5"/>
    <property type="match status" value="2"/>
</dbReference>
<evidence type="ECO:0000259" key="2">
    <source>
        <dbReference type="PROSITE" id="PS50222"/>
    </source>
</evidence>
<feature type="chain" id="PRO_5016614672" evidence="1">
    <location>
        <begin position="20"/>
        <end position="188"/>
    </location>
</feature>
<feature type="domain" description="EF-hand" evidence="2">
    <location>
        <begin position="63"/>
        <end position="92"/>
    </location>
</feature>
<sequence length="188" mass="21351">MKKLLLTLVFALSAPTAFACSAISPEFGFVHQFDKNQDGQLSRAEFVKIKQADDYQLDFKPNKRAFNRLDKNKDGQLSPNELADKVDYVRHPCANWEEMMVKMLEEERANRIEVHKSDGSRQCADFAIDPETMAKELDGITIYDSRKDQLDRMYPSVCGGGTGSVNVFTIDKADLEKAQQLGFEIFEK</sequence>
<organism evidence="3 4">
    <name type="scientific">Moraxella lacunata</name>
    <dbReference type="NCBI Taxonomy" id="477"/>
    <lineage>
        <taxon>Bacteria</taxon>
        <taxon>Pseudomonadati</taxon>
        <taxon>Pseudomonadota</taxon>
        <taxon>Gammaproteobacteria</taxon>
        <taxon>Moraxellales</taxon>
        <taxon>Moraxellaceae</taxon>
        <taxon>Moraxella</taxon>
    </lineage>
</organism>
<dbReference type="InterPro" id="IPR011992">
    <property type="entry name" value="EF-hand-dom_pair"/>
</dbReference>
<accession>A0A378T8V7</accession>
<proteinExistence type="predicted"/>
<dbReference type="InterPro" id="IPR018247">
    <property type="entry name" value="EF_Hand_1_Ca_BS"/>
</dbReference>
<dbReference type="SUPFAM" id="SSF47473">
    <property type="entry name" value="EF-hand"/>
    <property type="match status" value="1"/>
</dbReference>
<dbReference type="AlphaFoldDB" id="A0A378T8V7"/>
<dbReference type="EMBL" id="UGQU01000001">
    <property type="protein sequence ID" value="STZ56285.1"/>
    <property type="molecule type" value="Genomic_DNA"/>
</dbReference>
<protein>
    <submittedName>
        <fullName evidence="3">EF hand</fullName>
    </submittedName>
</protein>
<name>A0A378T8V7_MORLA</name>
<dbReference type="PROSITE" id="PS50222">
    <property type="entry name" value="EF_HAND_2"/>
    <property type="match status" value="1"/>
</dbReference>
<evidence type="ECO:0000313" key="3">
    <source>
        <dbReference type="EMBL" id="STZ56285.1"/>
    </source>
</evidence>
<keyword evidence="1" id="KW-0732">Signal</keyword>
<dbReference type="PROSITE" id="PS51257">
    <property type="entry name" value="PROKAR_LIPOPROTEIN"/>
    <property type="match status" value="1"/>
</dbReference>
<dbReference type="Proteomes" id="UP000254437">
    <property type="component" value="Unassembled WGS sequence"/>
</dbReference>
<dbReference type="RefSeq" id="WP_181814364.1">
    <property type="nucleotide sequence ID" value="NZ_UGQU01000001.1"/>
</dbReference>
<reference evidence="3 4" key="1">
    <citation type="submission" date="2018-06" db="EMBL/GenBank/DDBJ databases">
        <authorList>
            <consortium name="Pathogen Informatics"/>
            <person name="Doyle S."/>
        </authorList>
    </citation>
    <scope>NUCLEOTIDE SEQUENCE [LARGE SCALE GENOMIC DNA]</scope>
    <source>
        <strain evidence="3 4">NCTC10359</strain>
    </source>
</reference>
<dbReference type="PROSITE" id="PS00018">
    <property type="entry name" value="EF_HAND_1"/>
    <property type="match status" value="2"/>
</dbReference>
<evidence type="ECO:0000313" key="4">
    <source>
        <dbReference type="Proteomes" id="UP000254437"/>
    </source>
</evidence>
<dbReference type="Gene3D" id="1.10.238.10">
    <property type="entry name" value="EF-hand"/>
    <property type="match status" value="1"/>
</dbReference>
<gene>
    <name evidence="3" type="ORF">NCTC10359_00895</name>
</gene>
<dbReference type="GO" id="GO:0005509">
    <property type="term" value="F:calcium ion binding"/>
    <property type="evidence" value="ECO:0007669"/>
    <property type="project" value="InterPro"/>
</dbReference>